<dbReference type="InterPro" id="IPR029787">
    <property type="entry name" value="Nucleotide_cyclase"/>
</dbReference>
<dbReference type="InterPro" id="IPR000160">
    <property type="entry name" value="GGDEF_dom"/>
</dbReference>
<keyword evidence="3" id="KW-0804">Transcription</keyword>
<accession>W7UQV6</accession>
<dbReference type="GO" id="GO:0003700">
    <property type="term" value="F:DNA-binding transcription factor activity"/>
    <property type="evidence" value="ECO:0007669"/>
    <property type="project" value="TreeGrafter"/>
</dbReference>
<dbReference type="eggNOG" id="COG1609">
    <property type="taxonomic scope" value="Bacteria"/>
</dbReference>
<dbReference type="OrthoDB" id="56125at2"/>
<keyword evidence="2" id="KW-0238">DNA-binding</keyword>
<evidence type="ECO:0000313" key="5">
    <source>
        <dbReference type="EMBL" id="EWM53814.1"/>
    </source>
</evidence>
<dbReference type="PANTHER" id="PTHR30146">
    <property type="entry name" value="LACI-RELATED TRANSCRIPTIONAL REPRESSOR"/>
    <property type="match status" value="1"/>
</dbReference>
<feature type="domain" description="GGDEF" evidence="4">
    <location>
        <begin position="511"/>
        <end position="646"/>
    </location>
</feature>
<evidence type="ECO:0000259" key="4">
    <source>
        <dbReference type="PROSITE" id="PS50887"/>
    </source>
</evidence>
<dbReference type="SMART" id="SM00267">
    <property type="entry name" value="GGDEF"/>
    <property type="match status" value="1"/>
</dbReference>
<keyword evidence="1" id="KW-0805">Transcription regulation</keyword>
<dbReference type="Proteomes" id="UP000019365">
    <property type="component" value="Unassembled WGS sequence"/>
</dbReference>
<gene>
    <name evidence="5" type="ORF">RF007C_08865</name>
</gene>
<dbReference type="CDD" id="cd01949">
    <property type="entry name" value="GGDEF"/>
    <property type="match status" value="1"/>
</dbReference>
<evidence type="ECO:0000256" key="1">
    <source>
        <dbReference type="ARBA" id="ARBA00023015"/>
    </source>
</evidence>
<dbReference type="CDD" id="cd06267">
    <property type="entry name" value="PBP1_LacI_sugar_binding-like"/>
    <property type="match status" value="1"/>
</dbReference>
<dbReference type="AlphaFoldDB" id="W7UQV6"/>
<evidence type="ECO:0000256" key="3">
    <source>
        <dbReference type="ARBA" id="ARBA00023163"/>
    </source>
</evidence>
<evidence type="ECO:0000313" key="6">
    <source>
        <dbReference type="Proteomes" id="UP000019365"/>
    </source>
</evidence>
<dbReference type="Gene3D" id="3.30.70.270">
    <property type="match status" value="1"/>
</dbReference>
<protein>
    <recommendedName>
        <fullName evidence="4">GGDEF domain-containing protein</fullName>
    </recommendedName>
</protein>
<dbReference type="PROSITE" id="PS50887">
    <property type="entry name" value="GGDEF"/>
    <property type="match status" value="1"/>
</dbReference>
<dbReference type="Pfam" id="PF13377">
    <property type="entry name" value="Peripla_BP_3"/>
    <property type="match status" value="1"/>
</dbReference>
<dbReference type="InterPro" id="IPR043128">
    <property type="entry name" value="Rev_trsase/Diguanyl_cyclase"/>
</dbReference>
<dbReference type="SUPFAM" id="SSF53822">
    <property type="entry name" value="Periplasmic binding protein-like I"/>
    <property type="match status" value="1"/>
</dbReference>
<dbReference type="Pfam" id="PF00990">
    <property type="entry name" value="GGDEF"/>
    <property type="match status" value="1"/>
</dbReference>
<dbReference type="RefSeq" id="WP_082316724.1">
    <property type="nucleotide sequence ID" value="NZ_ATAX01000023.1"/>
</dbReference>
<reference evidence="5 6" key="1">
    <citation type="journal article" date="2014" name="PLoS ONE">
        <title>Rumen cellulosomics: divergent fiber-degrading strategies revealed by comparative genome-wide analysis of six ruminococcal strains.</title>
        <authorList>
            <person name="Dassa B."/>
            <person name="Borovok I."/>
            <person name="Ruimy-Israeli V."/>
            <person name="Lamed R."/>
            <person name="Flint H.J."/>
            <person name="Duncan S.H."/>
            <person name="Henrissat B."/>
            <person name="Coutinho P."/>
            <person name="Morrison M."/>
            <person name="Mosoni P."/>
            <person name="Yeoman C.J."/>
            <person name="White B.A."/>
            <person name="Bayer E.A."/>
        </authorList>
    </citation>
    <scope>NUCLEOTIDE SEQUENCE [LARGE SCALE GENOMIC DNA]</scope>
    <source>
        <strain evidence="5 6">007c</strain>
    </source>
</reference>
<evidence type="ECO:0000256" key="2">
    <source>
        <dbReference type="ARBA" id="ARBA00023125"/>
    </source>
</evidence>
<dbReference type="Gene3D" id="3.40.50.2300">
    <property type="match status" value="2"/>
</dbReference>
<dbReference type="GO" id="GO:0000976">
    <property type="term" value="F:transcription cis-regulatory region binding"/>
    <property type="evidence" value="ECO:0007669"/>
    <property type="project" value="TreeGrafter"/>
</dbReference>
<name>W7UQV6_RUMFL</name>
<dbReference type="InterPro" id="IPR046335">
    <property type="entry name" value="LacI/GalR-like_sensor"/>
</dbReference>
<dbReference type="SUPFAM" id="SSF55073">
    <property type="entry name" value="Nucleotide cyclase"/>
    <property type="match status" value="1"/>
</dbReference>
<dbReference type="eggNOG" id="COG2199">
    <property type="taxonomic scope" value="Bacteria"/>
</dbReference>
<dbReference type="InterPro" id="IPR028082">
    <property type="entry name" value="Peripla_BP_I"/>
</dbReference>
<sequence length="651" mass="73847">MEMKKIAVIVEEIGQNYQSAILNGISDGAAEFNFNIAAFSSLSGNIKNPRHELGELNIFDLPDFSRFDGAILLTNTLSSKHMAAELVERINKAGIPAVSIDKDLPSFYHIGIDNKTAMRCMTEHMINTHGYRNFAYISGPAYNSESSDRLAAFCTVLQEHGLNLAADAVYYGDFRSPSGKDAIEHFKEYLDEMPQAIICANDVMAASAITSLTGMGYMVPDDIAVTGFDNTYNRHNFQVELTSVERPLGLSGRLACKMLHNHFCGYPQERNIKLNMSVHFTESCGCRHNALSDIRELKEINCRNYANFENLQNYMTLLNRMSTQLEACNSFDDYISTMKKTAVEIHPEEFYFCLCDNWDSESPVYNPSASNNTEVTVPSTYTENVYVPIAYVNGEFAECSKIRSRDILPEAAFSGTKGRLYYVTPLHFGERCFGYMAVRSSKIKFQNIMFETLCINICNSLENLRKLMCLEYALKKMGDFYARDTFSGIYNRNGFVQATEELYKNCLEEKRNIMVMFIDLDGLKQINDTFGHATGDHAICEIADVLRNTCNRNEIYCRFGGDEFIVFGADYSESEAELLTKRINENIKKVNNSKKNPFELSASTGYFIDIPKQGEDIFYFVTEADKKMYNEKRQKKLSRRLRLSGQDIPKA</sequence>
<dbReference type="PANTHER" id="PTHR30146:SF24">
    <property type="entry name" value="XYLOSE OPERON REGULATORY PROTEIN"/>
    <property type="match status" value="1"/>
</dbReference>
<dbReference type="NCBIfam" id="TIGR00254">
    <property type="entry name" value="GGDEF"/>
    <property type="match status" value="1"/>
</dbReference>
<dbReference type="EMBL" id="ATAX01000023">
    <property type="protein sequence ID" value="EWM53814.1"/>
    <property type="molecule type" value="Genomic_DNA"/>
</dbReference>
<organism evidence="5 6">
    <name type="scientific">Ruminococcus flavefaciens 007c</name>
    <dbReference type="NCBI Taxonomy" id="1341157"/>
    <lineage>
        <taxon>Bacteria</taxon>
        <taxon>Bacillati</taxon>
        <taxon>Bacillota</taxon>
        <taxon>Clostridia</taxon>
        <taxon>Eubacteriales</taxon>
        <taxon>Oscillospiraceae</taxon>
        <taxon>Ruminococcus</taxon>
    </lineage>
</organism>
<keyword evidence="6" id="KW-1185">Reference proteome</keyword>
<proteinExistence type="predicted"/>
<dbReference type="PATRIC" id="fig|1341157.4.peg.1454"/>
<comment type="caution">
    <text evidence="5">The sequence shown here is derived from an EMBL/GenBank/DDBJ whole genome shotgun (WGS) entry which is preliminary data.</text>
</comment>